<keyword evidence="2" id="KW-1185">Reference proteome</keyword>
<gene>
    <name evidence="1" type="ORF">IW261DRAFT_1441637</name>
</gene>
<dbReference type="AlphaFoldDB" id="A0AA39PRP5"/>
<accession>A0AA39PRP5</accession>
<protein>
    <submittedName>
        <fullName evidence="1">Uncharacterized protein</fullName>
    </submittedName>
</protein>
<sequence length="404" mass="46782">MGWVIEKHSHLVIPSYHDMSSPSPASLLFRANLASSISSLRRVRPNRPFWEIPAHRIPTLHLFRRLLRFAPTENIRFSVGLHFRLNQHKTGTEKVTAALRTGYKWLKIFESAHSGDIKTQGILRRYDRLVAVKRKKAVSEREELEVLNEENRMCNRPMLTGGLMFPTLWHPALPRMKPQPIKISRMIAKRKRSYENRQVLSLRLKEQLRYARGEVALEEGLGVSDSEYGGSVREWSREISAALDQNQVYFDRMLARANDSVPQELFERVIQARRNKIVNKTRERERERKGEVLMATLRRSRKGPPAGAIVRMTPQQRVDDRVSRGGVGEVGYLGKVKARIGWRLSRTDGETRKTEDGRTEIWNIEDGAWIDVEKEKQLQGIAEELEQENERRRLGGGYLKKFSS</sequence>
<evidence type="ECO:0000313" key="1">
    <source>
        <dbReference type="EMBL" id="KAK0488810.1"/>
    </source>
</evidence>
<reference evidence="1" key="1">
    <citation type="submission" date="2023-06" db="EMBL/GenBank/DDBJ databases">
        <authorList>
            <consortium name="Lawrence Berkeley National Laboratory"/>
            <person name="Ahrendt S."/>
            <person name="Sahu N."/>
            <person name="Indic B."/>
            <person name="Wong-Bajracharya J."/>
            <person name="Merenyi Z."/>
            <person name="Ke H.-M."/>
            <person name="Monk M."/>
            <person name="Kocsube S."/>
            <person name="Drula E."/>
            <person name="Lipzen A."/>
            <person name="Balint B."/>
            <person name="Henrissat B."/>
            <person name="Andreopoulos B."/>
            <person name="Martin F.M."/>
            <person name="Harder C.B."/>
            <person name="Rigling D."/>
            <person name="Ford K.L."/>
            <person name="Foster G.D."/>
            <person name="Pangilinan J."/>
            <person name="Papanicolaou A."/>
            <person name="Barry K."/>
            <person name="LaButti K."/>
            <person name="Viragh M."/>
            <person name="Koriabine M."/>
            <person name="Yan M."/>
            <person name="Riley R."/>
            <person name="Champramary S."/>
            <person name="Plett K.L."/>
            <person name="Tsai I.J."/>
            <person name="Slot J."/>
            <person name="Sipos G."/>
            <person name="Plett J."/>
            <person name="Nagy L.G."/>
            <person name="Grigoriev I.V."/>
        </authorList>
    </citation>
    <scope>NUCLEOTIDE SEQUENCE</scope>
    <source>
        <strain evidence="1">ICMP 16352</strain>
    </source>
</reference>
<name>A0AA39PRP5_9AGAR</name>
<dbReference type="Proteomes" id="UP001175227">
    <property type="component" value="Unassembled WGS sequence"/>
</dbReference>
<proteinExistence type="predicted"/>
<organism evidence="1 2">
    <name type="scientific">Armillaria novae-zelandiae</name>
    <dbReference type="NCBI Taxonomy" id="153914"/>
    <lineage>
        <taxon>Eukaryota</taxon>
        <taxon>Fungi</taxon>
        <taxon>Dikarya</taxon>
        <taxon>Basidiomycota</taxon>
        <taxon>Agaricomycotina</taxon>
        <taxon>Agaricomycetes</taxon>
        <taxon>Agaricomycetidae</taxon>
        <taxon>Agaricales</taxon>
        <taxon>Marasmiineae</taxon>
        <taxon>Physalacriaceae</taxon>
        <taxon>Armillaria</taxon>
    </lineage>
</organism>
<dbReference type="EMBL" id="JAUEPR010000002">
    <property type="protein sequence ID" value="KAK0488810.1"/>
    <property type="molecule type" value="Genomic_DNA"/>
</dbReference>
<comment type="caution">
    <text evidence="1">The sequence shown here is derived from an EMBL/GenBank/DDBJ whole genome shotgun (WGS) entry which is preliminary data.</text>
</comment>
<evidence type="ECO:0000313" key="2">
    <source>
        <dbReference type="Proteomes" id="UP001175227"/>
    </source>
</evidence>